<gene>
    <name evidence="2" type="ORF">CXG81DRAFT_25417</name>
</gene>
<organism evidence="2 3">
    <name type="scientific">Caulochytrium protostelioides</name>
    <dbReference type="NCBI Taxonomy" id="1555241"/>
    <lineage>
        <taxon>Eukaryota</taxon>
        <taxon>Fungi</taxon>
        <taxon>Fungi incertae sedis</taxon>
        <taxon>Chytridiomycota</taxon>
        <taxon>Chytridiomycota incertae sedis</taxon>
        <taxon>Chytridiomycetes</taxon>
        <taxon>Caulochytriales</taxon>
        <taxon>Caulochytriaceae</taxon>
        <taxon>Caulochytrium</taxon>
    </lineage>
</organism>
<dbReference type="EMBL" id="ML014157">
    <property type="protein sequence ID" value="RKP01927.1"/>
    <property type="molecule type" value="Genomic_DNA"/>
</dbReference>
<evidence type="ECO:0000313" key="2">
    <source>
        <dbReference type="EMBL" id="RKP01927.1"/>
    </source>
</evidence>
<feature type="compositionally biased region" description="Pro residues" evidence="1">
    <location>
        <begin position="55"/>
        <end position="77"/>
    </location>
</feature>
<accession>A0A4P9X9B8</accession>
<dbReference type="AlphaFoldDB" id="A0A4P9X9B8"/>
<name>A0A4P9X9B8_9FUNG</name>
<evidence type="ECO:0000313" key="3">
    <source>
        <dbReference type="Proteomes" id="UP000274922"/>
    </source>
</evidence>
<sequence length="138" mass="14740">MSTLLPVTRLLLAASGSHHETRRYRPMHSSLPSRVVPWATMPTQTARRASMRPPSSSPPPPPPPSQPGPTAMPPVPTPAWQQARLSQRAAIPSMGMRPATPTPRPIVSMARFAPALAPASEPVAKTPACMEPPMLPPL</sequence>
<feature type="region of interest" description="Disordered" evidence="1">
    <location>
        <begin position="17"/>
        <end position="105"/>
    </location>
</feature>
<keyword evidence="3" id="KW-1185">Reference proteome</keyword>
<evidence type="ECO:0000256" key="1">
    <source>
        <dbReference type="SAM" id="MobiDB-lite"/>
    </source>
</evidence>
<proteinExistence type="predicted"/>
<reference evidence="3" key="1">
    <citation type="journal article" date="2018" name="Nat. Microbiol.">
        <title>Leveraging single-cell genomics to expand the fungal tree of life.</title>
        <authorList>
            <person name="Ahrendt S.R."/>
            <person name="Quandt C.A."/>
            <person name="Ciobanu D."/>
            <person name="Clum A."/>
            <person name="Salamov A."/>
            <person name="Andreopoulos B."/>
            <person name="Cheng J.F."/>
            <person name="Woyke T."/>
            <person name="Pelin A."/>
            <person name="Henrissat B."/>
            <person name="Reynolds N.K."/>
            <person name="Benny G.L."/>
            <person name="Smith M.E."/>
            <person name="James T.Y."/>
            <person name="Grigoriev I.V."/>
        </authorList>
    </citation>
    <scope>NUCLEOTIDE SEQUENCE [LARGE SCALE GENOMIC DNA]</scope>
    <source>
        <strain evidence="3">ATCC 52028</strain>
    </source>
</reference>
<dbReference type="Proteomes" id="UP000274922">
    <property type="component" value="Unassembled WGS sequence"/>
</dbReference>
<protein>
    <submittedName>
        <fullName evidence="2">Uncharacterized protein</fullName>
    </submittedName>
</protein>